<accession>A0A1G7ADH5</accession>
<feature type="signal peptide" evidence="1">
    <location>
        <begin position="1"/>
        <end position="24"/>
    </location>
</feature>
<feature type="chain" id="PRO_5010263283" description="Solute-binding protein family 3/N-terminal domain-containing protein" evidence="1">
    <location>
        <begin position="25"/>
        <end position="289"/>
    </location>
</feature>
<dbReference type="AlphaFoldDB" id="A0A1G7ADH5"/>
<evidence type="ECO:0008006" key="4">
    <source>
        <dbReference type="Google" id="ProtNLM"/>
    </source>
</evidence>
<dbReference type="RefSeq" id="WP_068303788.1">
    <property type="nucleotide sequence ID" value="NZ_FNAK01000004.1"/>
</dbReference>
<dbReference type="EMBL" id="FNAK01000004">
    <property type="protein sequence ID" value="SDE12743.1"/>
    <property type="molecule type" value="Genomic_DNA"/>
</dbReference>
<reference evidence="2 3" key="1">
    <citation type="submission" date="2016-10" db="EMBL/GenBank/DDBJ databases">
        <authorList>
            <person name="de Groot N.N."/>
        </authorList>
    </citation>
    <scope>NUCLEOTIDE SEQUENCE [LARGE SCALE GENOMIC DNA]</scope>
    <source>
        <strain evidence="2 3">CGMCC 1.9109</strain>
    </source>
</reference>
<evidence type="ECO:0000313" key="3">
    <source>
        <dbReference type="Proteomes" id="UP000183685"/>
    </source>
</evidence>
<organism evidence="2 3">
    <name type="scientific">Kordiimonas lacus</name>
    <dbReference type="NCBI Taxonomy" id="637679"/>
    <lineage>
        <taxon>Bacteria</taxon>
        <taxon>Pseudomonadati</taxon>
        <taxon>Pseudomonadota</taxon>
        <taxon>Alphaproteobacteria</taxon>
        <taxon>Kordiimonadales</taxon>
        <taxon>Kordiimonadaceae</taxon>
        <taxon>Kordiimonas</taxon>
    </lineage>
</organism>
<sequence>MRFIQMAVVAIAIASLFYIQPAMAGPGRDGEKPTIYWHFDHNPPVFIRRGPDTGAGVGDCILKYIENRLPDYHHVEVEAVLNRSIQEMVSRGDVCIAGVFKTAERQNLMAFTDPLFRLLPNRLIALREHEQTVHSFMDEGGAVDLPTFVRESGLMLGVTKDRAYSPAINGLVDDVSDEIAMVRVPHPGFAKLMARGRFDYTFGFPFEAAYQFAKLGQGDGYLSFPIKGEAKVMEGHFGCSDTPFGHEVVARVNAIARDDQTTHVFDQIFSPWLDLRTNHNQEQAGVKGD</sequence>
<evidence type="ECO:0000256" key="1">
    <source>
        <dbReference type="SAM" id="SignalP"/>
    </source>
</evidence>
<name>A0A1G7ADH5_9PROT</name>
<dbReference type="Proteomes" id="UP000183685">
    <property type="component" value="Unassembled WGS sequence"/>
</dbReference>
<proteinExistence type="predicted"/>
<gene>
    <name evidence="2" type="ORF">SAMN04488071_2184</name>
</gene>
<keyword evidence="3" id="KW-1185">Reference proteome</keyword>
<dbReference type="OrthoDB" id="7336623at2"/>
<dbReference type="SUPFAM" id="SSF53850">
    <property type="entry name" value="Periplasmic binding protein-like II"/>
    <property type="match status" value="1"/>
</dbReference>
<protein>
    <recommendedName>
        <fullName evidence="4">Solute-binding protein family 3/N-terminal domain-containing protein</fullName>
    </recommendedName>
</protein>
<evidence type="ECO:0000313" key="2">
    <source>
        <dbReference type="EMBL" id="SDE12743.1"/>
    </source>
</evidence>
<keyword evidence="1" id="KW-0732">Signal</keyword>
<dbReference type="STRING" id="637679.GCA_001550055_01673"/>